<name>Q74MV7_NANEQ</name>
<evidence type="ECO:0000256" key="1">
    <source>
        <dbReference type="SAM" id="Phobius"/>
    </source>
</evidence>
<keyword evidence="1" id="KW-0812">Transmembrane</keyword>
<keyword evidence="3" id="KW-1185">Reference proteome</keyword>
<gene>
    <name evidence="2" type="ordered locus">NEQ533</name>
</gene>
<reference evidence="2 3" key="1">
    <citation type="journal article" date="2003" name="Proc. Natl. Acad. Sci. U.S.A.">
        <title>The genome of Nanoarchaeum equitans: insights into early archaeal evolution and derived parasitism.</title>
        <authorList>
            <person name="Waters E."/>
            <person name="Hohn M.J."/>
            <person name="Ahel I."/>
            <person name="Graham D.E."/>
            <person name="Adams M.D."/>
            <person name="Barnstead M."/>
            <person name="Beeson K.Y."/>
            <person name="Bibbs L."/>
            <person name="Bolanos R."/>
            <person name="Keller M."/>
            <person name="Kretz K."/>
            <person name="Lin X."/>
            <person name="Mathur E."/>
            <person name="Ni J."/>
            <person name="Podar M."/>
            <person name="Richardson T."/>
            <person name="Sutton G.G."/>
            <person name="Simon M."/>
            <person name="Soll D."/>
            <person name="Stetter K.O."/>
            <person name="Short J.M."/>
            <person name="Noordewier M."/>
        </authorList>
    </citation>
    <scope>NUCLEOTIDE SEQUENCE [LARGE SCALE GENOMIC DNA]</scope>
    <source>
        <strain evidence="2 3">Kin4-M</strain>
    </source>
</reference>
<accession>Q74MV7</accession>
<dbReference type="HOGENOM" id="CLU_2115535_0_0_2"/>
<dbReference type="AlphaFoldDB" id="Q74MV7"/>
<keyword evidence="1" id="KW-1133">Transmembrane helix</keyword>
<evidence type="ECO:0000313" key="3">
    <source>
        <dbReference type="Proteomes" id="UP000000578"/>
    </source>
</evidence>
<dbReference type="Proteomes" id="UP000000578">
    <property type="component" value="Chromosome"/>
</dbReference>
<protein>
    <submittedName>
        <fullName evidence="2">NEQ533</fullName>
    </submittedName>
</protein>
<dbReference type="EMBL" id="AE017199">
    <property type="protein sequence ID" value="AAR39374.1"/>
    <property type="molecule type" value="Genomic_DNA"/>
</dbReference>
<feature type="transmembrane region" description="Helical" evidence="1">
    <location>
        <begin position="6"/>
        <end position="29"/>
    </location>
</feature>
<organism evidence="2 3">
    <name type="scientific">Nanoarchaeum equitans (strain Kin4-M)</name>
    <dbReference type="NCBI Taxonomy" id="228908"/>
    <lineage>
        <taxon>Archaea</taxon>
        <taxon>Nanobdellota</taxon>
        <taxon>Candidatus Nanoarchaeia</taxon>
        <taxon>Nanoarchaeales</taxon>
        <taxon>Nanoarchaeaceae</taxon>
        <taxon>Nanoarchaeum</taxon>
    </lineage>
</organism>
<dbReference type="BioCyc" id="NEQU228908:GJB6-567-MONOMER"/>
<proteinExistence type="predicted"/>
<evidence type="ECO:0000313" key="2">
    <source>
        <dbReference type="EMBL" id="AAR39374.1"/>
    </source>
</evidence>
<keyword evidence="1" id="KW-0472">Membrane</keyword>
<dbReference type="EnsemblBacteria" id="AAR39374">
    <property type="protein sequence ID" value="AAR39374"/>
    <property type="gene ID" value="NEQ533"/>
</dbReference>
<dbReference type="KEGG" id="neq:NEQ533"/>
<sequence>MIELLLYGLFYILGIFLISFFASHSYSALNYPIEKQIIHTIEILDKLNNNSTVSIRYNNVNVKITCGTNIVYIGNSIIVPSKRLSCDCDKPPYNVEITLKDGQITIKCEPLMKK</sequence>